<accession>A0A330LIS3</accession>
<proteinExistence type="predicted"/>
<organism evidence="1 2">
    <name type="scientific">Moritella yayanosii</name>
    <dbReference type="NCBI Taxonomy" id="69539"/>
    <lineage>
        <taxon>Bacteria</taxon>
        <taxon>Pseudomonadati</taxon>
        <taxon>Pseudomonadota</taxon>
        <taxon>Gammaproteobacteria</taxon>
        <taxon>Alteromonadales</taxon>
        <taxon>Moritellaceae</taxon>
        <taxon>Moritella</taxon>
    </lineage>
</organism>
<evidence type="ECO:0008006" key="3">
    <source>
        <dbReference type="Google" id="ProtNLM"/>
    </source>
</evidence>
<keyword evidence="2" id="KW-1185">Reference proteome</keyword>
<dbReference type="Proteomes" id="UP000250163">
    <property type="component" value="Chromosome MORIYA"/>
</dbReference>
<reference evidence="2" key="1">
    <citation type="submission" date="2018-05" db="EMBL/GenBank/DDBJ databases">
        <authorList>
            <person name="Cea G.-C."/>
            <person name="William W."/>
        </authorList>
    </citation>
    <scope>NUCLEOTIDE SEQUENCE [LARGE SCALE GENOMIC DNA]</scope>
    <source>
        <strain evidence="2">DB21MT 5</strain>
    </source>
</reference>
<dbReference type="PROSITE" id="PS51257">
    <property type="entry name" value="PROKAR_LIPOPROTEIN"/>
    <property type="match status" value="1"/>
</dbReference>
<name>A0A330LIS3_9GAMM</name>
<protein>
    <recommendedName>
        <fullName evidence="3">Lipoprotein</fullName>
    </recommendedName>
</protein>
<evidence type="ECO:0000313" key="1">
    <source>
        <dbReference type="EMBL" id="SQD76499.1"/>
    </source>
</evidence>
<dbReference type="KEGG" id="mya:MORIYA_0021"/>
<dbReference type="AlphaFoldDB" id="A0A330LIS3"/>
<dbReference type="EMBL" id="LS483250">
    <property type="protein sequence ID" value="SQD76499.1"/>
    <property type="molecule type" value="Genomic_DNA"/>
</dbReference>
<gene>
    <name evidence="1" type="ORF">MORIYA_0021</name>
</gene>
<sequence>MRYLAIYLSCLLLTGCPNGSDSNIERSSYPDFGNDTQLTVRFVRTCDEICQQAYD</sequence>
<evidence type="ECO:0000313" key="2">
    <source>
        <dbReference type="Proteomes" id="UP000250163"/>
    </source>
</evidence>